<dbReference type="AlphaFoldDB" id="W9RD76"/>
<dbReference type="Pfam" id="PF02519">
    <property type="entry name" value="Auxin_inducible"/>
    <property type="match status" value="1"/>
</dbReference>
<reference evidence="4" key="1">
    <citation type="submission" date="2013-01" db="EMBL/GenBank/DDBJ databases">
        <title>Draft Genome Sequence of a Mulberry Tree, Morus notabilis C.K. Schneid.</title>
        <authorList>
            <person name="He N."/>
            <person name="Zhao S."/>
        </authorList>
    </citation>
    <scope>NUCLEOTIDE SEQUENCE</scope>
</reference>
<accession>W9RD76</accession>
<evidence type="ECO:0000313" key="2">
    <source>
        <dbReference type="EMBL" id="EXB51432.1"/>
    </source>
</evidence>
<organism evidence="2 4">
    <name type="scientific">Morus notabilis</name>
    <dbReference type="NCBI Taxonomy" id="981085"/>
    <lineage>
        <taxon>Eukaryota</taxon>
        <taxon>Viridiplantae</taxon>
        <taxon>Streptophyta</taxon>
        <taxon>Embryophyta</taxon>
        <taxon>Tracheophyta</taxon>
        <taxon>Spermatophyta</taxon>
        <taxon>Magnoliopsida</taxon>
        <taxon>eudicotyledons</taxon>
        <taxon>Gunneridae</taxon>
        <taxon>Pentapetalae</taxon>
        <taxon>rosids</taxon>
        <taxon>fabids</taxon>
        <taxon>Rosales</taxon>
        <taxon>Moraceae</taxon>
        <taxon>Moreae</taxon>
        <taxon>Morus</taxon>
    </lineage>
</organism>
<evidence type="ECO:0000256" key="1">
    <source>
        <dbReference type="ARBA" id="ARBA00006974"/>
    </source>
</evidence>
<comment type="similarity">
    <text evidence="1">Belongs to the ARG7 family.</text>
</comment>
<evidence type="ECO:0000313" key="4">
    <source>
        <dbReference type="Proteomes" id="UP000030645"/>
    </source>
</evidence>
<dbReference type="EMBL" id="KE344039">
    <property type="protein sequence ID" value="EXB51435.1"/>
    <property type="molecule type" value="Genomic_DNA"/>
</dbReference>
<proteinExistence type="inferred from homology"/>
<dbReference type="GO" id="GO:0009733">
    <property type="term" value="P:response to auxin"/>
    <property type="evidence" value="ECO:0007669"/>
    <property type="project" value="InterPro"/>
</dbReference>
<dbReference type="PANTHER" id="PTHR31929">
    <property type="entry name" value="SAUR-LIKE AUXIN-RESPONSIVE PROTEIN FAMILY-RELATED"/>
    <property type="match status" value="1"/>
</dbReference>
<dbReference type="KEGG" id="mnt:21393706"/>
<sequence>MGFRFPLVVKAKKLLQRSFSNASQSASPVSDVPKGCLAIYVGNDEIEMKRFVIPMSYLNEPSFQDLLSLSEEEYGFNHPMGALTIPCGEETFVDLISYLNAS</sequence>
<dbReference type="Proteomes" id="UP000030645">
    <property type="component" value="Unassembled WGS sequence"/>
</dbReference>
<gene>
    <name evidence="2" type="ORF">L484_010411</name>
    <name evidence="3" type="ORF">L484_010414</name>
</gene>
<dbReference type="OrthoDB" id="625231at2759"/>
<dbReference type="STRING" id="981085.W9RD76"/>
<keyword evidence="4" id="KW-1185">Reference proteome</keyword>
<name>W9RD76_9ROSA</name>
<evidence type="ECO:0000313" key="3">
    <source>
        <dbReference type="EMBL" id="EXB51435.1"/>
    </source>
</evidence>
<protein>
    <recommendedName>
        <fullName evidence="5">Auxin-induced protein 15A</fullName>
    </recommendedName>
</protein>
<dbReference type="InterPro" id="IPR003676">
    <property type="entry name" value="SAUR_fam"/>
</dbReference>
<reference evidence="2" key="2">
    <citation type="submission" date="2013-06" db="EMBL/GenBank/DDBJ databases">
        <title>Draft Genome Sequence of a Mulberry Tree, Morus notabilis C.K. Schn.</title>
        <authorList>
            <person name="He N."/>
            <person name="Zhao S."/>
        </authorList>
    </citation>
    <scope>NUCLEOTIDE SEQUENCE</scope>
</reference>
<dbReference type="eggNOG" id="ENOG502S4NX">
    <property type="taxonomic scope" value="Eukaryota"/>
</dbReference>
<evidence type="ECO:0008006" key="5">
    <source>
        <dbReference type="Google" id="ProtNLM"/>
    </source>
</evidence>
<dbReference type="KEGG" id="mnt:21393703"/>
<dbReference type="EMBL" id="KE344039">
    <property type="protein sequence ID" value="EXB51432.1"/>
    <property type="molecule type" value="Genomic_DNA"/>
</dbReference>